<dbReference type="OMA" id="HIWLEAV"/>
<keyword evidence="3" id="KW-1185">Reference proteome</keyword>
<dbReference type="GeneID" id="4709017"/>
<organism evidence="2 3">
    <name type="scientific">Aspergillus clavatus (strain ATCC 1007 / CBS 513.65 / DSM 816 / NCTC 3887 / NRRL 1 / QM 1276 / 107)</name>
    <dbReference type="NCBI Taxonomy" id="344612"/>
    <lineage>
        <taxon>Eukaryota</taxon>
        <taxon>Fungi</taxon>
        <taxon>Dikarya</taxon>
        <taxon>Ascomycota</taxon>
        <taxon>Pezizomycotina</taxon>
        <taxon>Eurotiomycetes</taxon>
        <taxon>Eurotiomycetidae</taxon>
        <taxon>Eurotiales</taxon>
        <taxon>Aspergillaceae</taxon>
        <taxon>Aspergillus</taxon>
        <taxon>Aspergillus subgen. Fumigati</taxon>
    </lineage>
</organism>
<dbReference type="Pfam" id="PF13391">
    <property type="entry name" value="HNH_2"/>
    <property type="match status" value="1"/>
</dbReference>
<dbReference type="AlphaFoldDB" id="A1C3X7"/>
<dbReference type="OrthoDB" id="2104739at2759"/>
<dbReference type="VEuPathDB" id="FungiDB:ACLA_057730"/>
<dbReference type="Proteomes" id="UP000006701">
    <property type="component" value="Unassembled WGS sequence"/>
</dbReference>
<name>A1C3X7_ASPCL</name>
<evidence type="ECO:0000313" key="3">
    <source>
        <dbReference type="Proteomes" id="UP000006701"/>
    </source>
</evidence>
<accession>A1C3X7</accession>
<evidence type="ECO:0000259" key="1">
    <source>
        <dbReference type="Pfam" id="PF13391"/>
    </source>
</evidence>
<sequence>MALSLRVRRHRSSLEGVIVPSSQPLALEERDLATRIFDEIMLQFEPSQPTDSGYYPVTLIRLMSVEISERDEFLSFFFSFIHQDLLDEDDGRTGLGQVLSTLAPFPHLPSEQTDALKESLVAFAKYLVDNFFLPLKASAGRTPQPTPALSRSTTSEVAIGTPQRVSNLRKSCLIRDRYRCVITRRFDAQEAQTRYKRDGRDVKDDDGKSLLPERDTMAYLEVAHIIPHSLKSFTGDGGDRKLIAHRVLTMFNPGAIHLIDGVDIDRPMNALTLTHDLHRLFGNFEIAFEPVGTQPHTYKVDYVESDRMGRVEKLPVTVSLFLTPDRSVDPPSPQLLAIHSAIGRILHLSAAGEYINDYIRDLEEMKGGEVMQNGSTRLHDYVWFRLRETSVY</sequence>
<protein>
    <recommendedName>
        <fullName evidence="1">HNH nuclease domain-containing protein</fullName>
    </recommendedName>
</protein>
<evidence type="ECO:0000313" key="2">
    <source>
        <dbReference type="EMBL" id="EAW15117.1"/>
    </source>
</evidence>
<dbReference type="HOGENOM" id="CLU_043858_1_1_1"/>
<reference evidence="2 3" key="1">
    <citation type="journal article" date="2008" name="PLoS Genet.">
        <title>Genomic islands in the pathogenic filamentous fungus Aspergillus fumigatus.</title>
        <authorList>
            <person name="Fedorova N.D."/>
            <person name="Khaldi N."/>
            <person name="Joardar V.S."/>
            <person name="Maiti R."/>
            <person name="Amedeo P."/>
            <person name="Anderson M.J."/>
            <person name="Crabtree J."/>
            <person name="Silva J.C."/>
            <person name="Badger J.H."/>
            <person name="Albarraq A."/>
            <person name="Angiuoli S."/>
            <person name="Bussey H."/>
            <person name="Bowyer P."/>
            <person name="Cotty P.J."/>
            <person name="Dyer P.S."/>
            <person name="Egan A."/>
            <person name="Galens K."/>
            <person name="Fraser-Liggett C.M."/>
            <person name="Haas B.J."/>
            <person name="Inman J.M."/>
            <person name="Kent R."/>
            <person name="Lemieux S."/>
            <person name="Malavazi I."/>
            <person name="Orvis J."/>
            <person name="Roemer T."/>
            <person name="Ronning C.M."/>
            <person name="Sundaram J.P."/>
            <person name="Sutton G."/>
            <person name="Turner G."/>
            <person name="Venter J.C."/>
            <person name="White O.R."/>
            <person name="Whitty B.R."/>
            <person name="Youngman P."/>
            <person name="Wolfe K.H."/>
            <person name="Goldman G.H."/>
            <person name="Wortman J.R."/>
            <person name="Jiang B."/>
            <person name="Denning D.W."/>
            <person name="Nierman W.C."/>
        </authorList>
    </citation>
    <scope>NUCLEOTIDE SEQUENCE [LARGE SCALE GENOMIC DNA]</scope>
    <source>
        <strain evidence="3">ATCC 1007 / CBS 513.65 / DSM 816 / NCTC 3887 / NRRL 1</strain>
    </source>
</reference>
<proteinExistence type="predicted"/>
<dbReference type="EMBL" id="DS026990">
    <property type="protein sequence ID" value="EAW15117.1"/>
    <property type="molecule type" value="Genomic_DNA"/>
</dbReference>
<dbReference type="InterPro" id="IPR003615">
    <property type="entry name" value="HNH_nuc"/>
</dbReference>
<dbReference type="KEGG" id="act:ACLA_057730"/>
<feature type="domain" description="HNH nuclease" evidence="1">
    <location>
        <begin position="180"/>
        <end position="289"/>
    </location>
</feature>
<dbReference type="RefSeq" id="XP_001276543.1">
    <property type="nucleotide sequence ID" value="XM_001276542.1"/>
</dbReference>
<dbReference type="eggNOG" id="ENOG502SCMH">
    <property type="taxonomic scope" value="Eukaryota"/>
</dbReference>
<gene>
    <name evidence="2" type="ORF">ACLA_057730</name>
</gene>